<feature type="transmembrane region" description="Helical" evidence="1">
    <location>
        <begin position="21"/>
        <end position="43"/>
    </location>
</feature>
<accession>A0ABU3G323</accession>
<organism evidence="2 3">
    <name type="scientific">Shewanella scandinavica</name>
    <dbReference type="NCBI Taxonomy" id="3063538"/>
    <lineage>
        <taxon>Bacteria</taxon>
        <taxon>Pseudomonadati</taxon>
        <taxon>Pseudomonadota</taxon>
        <taxon>Gammaproteobacteria</taxon>
        <taxon>Alteromonadales</taxon>
        <taxon>Shewanellaceae</taxon>
        <taxon>Shewanella</taxon>
    </lineage>
</organism>
<evidence type="ECO:0000313" key="2">
    <source>
        <dbReference type="EMBL" id="MDT3282039.1"/>
    </source>
</evidence>
<keyword evidence="1" id="KW-1133">Transmembrane helix</keyword>
<dbReference type="Proteomes" id="UP001249505">
    <property type="component" value="Unassembled WGS sequence"/>
</dbReference>
<proteinExistence type="predicted"/>
<dbReference type="EMBL" id="JAUOES010000023">
    <property type="protein sequence ID" value="MDT3282039.1"/>
    <property type="molecule type" value="Genomic_DNA"/>
</dbReference>
<protein>
    <submittedName>
        <fullName evidence="2">Uncharacterized protein</fullName>
    </submittedName>
</protein>
<name>A0ABU3G323_9GAMM</name>
<keyword evidence="1" id="KW-0472">Membrane</keyword>
<keyword evidence="3" id="KW-1185">Reference proteome</keyword>
<gene>
    <name evidence="2" type="ORF">Q4Q50_17325</name>
</gene>
<evidence type="ECO:0000313" key="3">
    <source>
        <dbReference type="Proteomes" id="UP001249505"/>
    </source>
</evidence>
<keyword evidence="1" id="KW-0812">Transmembrane</keyword>
<comment type="caution">
    <text evidence="2">The sequence shown here is derived from an EMBL/GenBank/DDBJ whole genome shotgun (WGS) entry which is preliminary data.</text>
</comment>
<evidence type="ECO:0000256" key="1">
    <source>
        <dbReference type="SAM" id="Phobius"/>
    </source>
</evidence>
<reference evidence="2 3" key="1">
    <citation type="submission" date="2023-07" db="EMBL/GenBank/DDBJ databases">
        <title>Novel Shewanella species isolated from Baltic Sea sediments.</title>
        <authorList>
            <person name="Martin-Rodriguez A.J."/>
        </authorList>
    </citation>
    <scope>NUCLEOTIDE SEQUENCE [LARGE SCALE GENOMIC DNA]</scope>
    <source>
        <strain evidence="2 3">SP2S1-2</strain>
    </source>
</reference>
<sequence length="47" mass="5171">MSEANGLNQLLQHTAPDLKDIAFGIMSITDFIALKLPLVFWAIQLAT</sequence>
<dbReference type="RefSeq" id="WP_172599573.1">
    <property type="nucleotide sequence ID" value="NZ_JAUOES010000023.1"/>
</dbReference>